<accession>A0A2H4P7C1</accession>
<proteinExistence type="predicted"/>
<reference evidence="1 2" key="1">
    <citation type="submission" date="2017-09" db="EMBL/GenBank/DDBJ databases">
        <authorList>
            <person name="Ehlers B."/>
            <person name="Leendertz F.H."/>
        </authorList>
    </citation>
    <scope>NUCLEOTIDE SEQUENCE [LARGE SCALE GENOMIC DNA]</scope>
</reference>
<keyword evidence="2" id="KW-1185">Reference proteome</keyword>
<evidence type="ECO:0000313" key="2">
    <source>
        <dbReference type="Proteomes" id="UP000241592"/>
    </source>
</evidence>
<dbReference type="EMBL" id="MG018927">
    <property type="protein sequence ID" value="ATW58093.1"/>
    <property type="molecule type" value="Genomic_DNA"/>
</dbReference>
<organism evidence="1 2">
    <name type="scientific">Pseudomonas phage nickie</name>
    <dbReference type="NCBI Taxonomy" id="2048977"/>
    <lineage>
        <taxon>Viruses</taxon>
        <taxon>Duplodnaviria</taxon>
        <taxon>Heunggongvirae</taxon>
        <taxon>Uroviricota</taxon>
        <taxon>Caudoviricetes</taxon>
        <taxon>Nickievirus</taxon>
        <taxon>Nickievirus nickie</taxon>
    </lineage>
</organism>
<protein>
    <submittedName>
        <fullName evidence="1">Uncharacterized protein</fullName>
    </submittedName>
</protein>
<sequence>MTKKKALANAIELLERHAGICEHNAAINNDEGNYAQEKLNRELAESYRAGVSSLKSSK</sequence>
<name>A0A2H4P7C1_9CAUD</name>
<dbReference type="Proteomes" id="UP000241592">
    <property type="component" value="Segment"/>
</dbReference>
<evidence type="ECO:0000313" key="1">
    <source>
        <dbReference type="EMBL" id="ATW58093.1"/>
    </source>
</evidence>
<gene>
    <name evidence="1" type="ORF">CNR34_00161</name>
</gene>